<gene>
    <name evidence="2" type="ORF">PIB30_040730</name>
</gene>
<evidence type="ECO:0000256" key="1">
    <source>
        <dbReference type="SAM" id="MobiDB-lite"/>
    </source>
</evidence>
<dbReference type="Proteomes" id="UP001341840">
    <property type="component" value="Unassembled WGS sequence"/>
</dbReference>
<evidence type="ECO:0000313" key="2">
    <source>
        <dbReference type="EMBL" id="MED6171432.1"/>
    </source>
</evidence>
<feature type="compositionally biased region" description="Low complexity" evidence="1">
    <location>
        <begin position="120"/>
        <end position="133"/>
    </location>
</feature>
<name>A0ABU6VER4_9FABA</name>
<organism evidence="2 3">
    <name type="scientific">Stylosanthes scabra</name>
    <dbReference type="NCBI Taxonomy" id="79078"/>
    <lineage>
        <taxon>Eukaryota</taxon>
        <taxon>Viridiplantae</taxon>
        <taxon>Streptophyta</taxon>
        <taxon>Embryophyta</taxon>
        <taxon>Tracheophyta</taxon>
        <taxon>Spermatophyta</taxon>
        <taxon>Magnoliopsida</taxon>
        <taxon>eudicotyledons</taxon>
        <taxon>Gunneridae</taxon>
        <taxon>Pentapetalae</taxon>
        <taxon>rosids</taxon>
        <taxon>fabids</taxon>
        <taxon>Fabales</taxon>
        <taxon>Fabaceae</taxon>
        <taxon>Papilionoideae</taxon>
        <taxon>50 kb inversion clade</taxon>
        <taxon>dalbergioids sensu lato</taxon>
        <taxon>Dalbergieae</taxon>
        <taxon>Pterocarpus clade</taxon>
        <taxon>Stylosanthes</taxon>
    </lineage>
</organism>
<dbReference type="PANTHER" id="PTHR39104:SF1">
    <property type="entry name" value="AMINO ACID-LIGASE"/>
    <property type="match status" value="1"/>
</dbReference>
<proteinExistence type="predicted"/>
<keyword evidence="3" id="KW-1185">Reference proteome</keyword>
<dbReference type="EMBL" id="JASCZI010151256">
    <property type="protein sequence ID" value="MED6171432.1"/>
    <property type="molecule type" value="Genomic_DNA"/>
</dbReference>
<dbReference type="PANTHER" id="PTHR39104">
    <property type="entry name" value="AMINO ACID-LIGASE"/>
    <property type="match status" value="1"/>
</dbReference>
<reference evidence="2 3" key="1">
    <citation type="journal article" date="2023" name="Plants (Basel)">
        <title>Bridging the Gap: Combining Genomics and Transcriptomics Approaches to Understand Stylosanthes scabra, an Orphan Legume from the Brazilian Caatinga.</title>
        <authorList>
            <person name="Ferreira-Neto J.R.C."/>
            <person name="da Silva M.D."/>
            <person name="Binneck E."/>
            <person name="de Melo N.F."/>
            <person name="da Silva R.H."/>
            <person name="de Melo A.L.T.M."/>
            <person name="Pandolfi V."/>
            <person name="Bustamante F.O."/>
            <person name="Brasileiro-Vidal A.C."/>
            <person name="Benko-Iseppon A.M."/>
        </authorList>
    </citation>
    <scope>NUCLEOTIDE SEQUENCE [LARGE SCALE GENOMIC DNA]</scope>
    <source>
        <tissue evidence="2">Leaves</tissue>
    </source>
</reference>
<feature type="region of interest" description="Disordered" evidence="1">
    <location>
        <begin position="120"/>
        <end position="153"/>
    </location>
</feature>
<accession>A0ABU6VER4</accession>
<sequence length="252" mass="28236">MSKKKAREIKLVCPSLSNKVASIVAWEENKIDLGSIAKAFGIEPSSLKLNGHFISRGVDLISSSVTWNSLISFFSSKGLSTGQNLPDALLVTGKLTKLANKREHEPQDYENGNVKVIESSENSCSSKSTTQSEAFNLPRNKKLRDGNSGMSQETCEENMTKNWINLFFSRTKEQLSETLNELCCKRKQPLEGFSLFKKLKSENKKSDTRDEVDNLSGSILRSPFTCSQMSKNRKRIRDDDDAIIAAQCKRTR</sequence>
<evidence type="ECO:0000313" key="3">
    <source>
        <dbReference type="Proteomes" id="UP001341840"/>
    </source>
</evidence>
<comment type="caution">
    <text evidence="2">The sequence shown here is derived from an EMBL/GenBank/DDBJ whole genome shotgun (WGS) entry which is preliminary data.</text>
</comment>
<protein>
    <submittedName>
        <fullName evidence="2">Uncharacterized protein</fullName>
    </submittedName>
</protein>